<dbReference type="Pfam" id="PF13637">
    <property type="entry name" value="Ank_4"/>
    <property type="match status" value="1"/>
</dbReference>
<feature type="repeat" description="ANK" evidence="3">
    <location>
        <begin position="1301"/>
        <end position="1325"/>
    </location>
</feature>
<dbReference type="SUPFAM" id="SSF52540">
    <property type="entry name" value="P-loop containing nucleoside triphosphate hydrolases"/>
    <property type="match status" value="1"/>
</dbReference>
<dbReference type="PROSITE" id="PS50297">
    <property type="entry name" value="ANK_REP_REGION"/>
    <property type="match status" value="6"/>
</dbReference>
<feature type="repeat" description="ANK" evidence="3">
    <location>
        <begin position="1131"/>
        <end position="1164"/>
    </location>
</feature>
<proteinExistence type="predicted"/>
<dbReference type="Pfam" id="PF24883">
    <property type="entry name" value="NPHP3_N"/>
    <property type="match status" value="1"/>
</dbReference>
<keyword evidence="7" id="KW-1185">Reference proteome</keyword>
<accession>A0A9W9U2I6</accession>
<feature type="repeat" description="ANK" evidence="3">
    <location>
        <begin position="1029"/>
        <end position="1062"/>
    </location>
</feature>
<dbReference type="GO" id="GO:0017000">
    <property type="term" value="P:antibiotic biosynthetic process"/>
    <property type="evidence" value="ECO:0007669"/>
    <property type="project" value="UniProtKB-ARBA"/>
</dbReference>
<organism evidence="6 7">
    <name type="scientific">Penicillium atrosanguineum</name>
    <dbReference type="NCBI Taxonomy" id="1132637"/>
    <lineage>
        <taxon>Eukaryota</taxon>
        <taxon>Fungi</taxon>
        <taxon>Dikarya</taxon>
        <taxon>Ascomycota</taxon>
        <taxon>Pezizomycotina</taxon>
        <taxon>Eurotiomycetes</taxon>
        <taxon>Eurotiomycetidae</taxon>
        <taxon>Eurotiales</taxon>
        <taxon>Aspergillaceae</taxon>
        <taxon>Penicillium</taxon>
    </lineage>
</organism>
<evidence type="ECO:0000259" key="5">
    <source>
        <dbReference type="Pfam" id="PF24883"/>
    </source>
</evidence>
<evidence type="ECO:0000256" key="1">
    <source>
        <dbReference type="ARBA" id="ARBA00022737"/>
    </source>
</evidence>
<dbReference type="Pfam" id="PF12796">
    <property type="entry name" value="Ank_2"/>
    <property type="match status" value="2"/>
</dbReference>
<dbReference type="InterPro" id="IPR027417">
    <property type="entry name" value="P-loop_NTPase"/>
</dbReference>
<dbReference type="Gene3D" id="3.40.50.300">
    <property type="entry name" value="P-loop containing nucleotide triphosphate hydrolases"/>
    <property type="match status" value="1"/>
</dbReference>
<feature type="transmembrane region" description="Helical" evidence="4">
    <location>
        <begin position="51"/>
        <end position="69"/>
    </location>
</feature>
<feature type="repeat" description="ANK" evidence="3">
    <location>
        <begin position="1233"/>
        <end position="1257"/>
    </location>
</feature>
<dbReference type="SUPFAM" id="SSF53474">
    <property type="entry name" value="alpha/beta-Hydrolases"/>
    <property type="match status" value="1"/>
</dbReference>
<keyword evidence="1" id="KW-0677">Repeat</keyword>
<keyword evidence="2 3" id="KW-0040">ANK repeat</keyword>
<gene>
    <name evidence="6" type="ORF">N7476_006881</name>
</gene>
<feature type="repeat" description="ANK" evidence="3">
    <location>
        <begin position="1165"/>
        <end position="1189"/>
    </location>
</feature>
<dbReference type="InterPro" id="IPR056884">
    <property type="entry name" value="NPHP3-like_N"/>
</dbReference>
<evidence type="ECO:0000313" key="7">
    <source>
        <dbReference type="Proteomes" id="UP001147746"/>
    </source>
</evidence>
<dbReference type="SUPFAM" id="SSF48403">
    <property type="entry name" value="Ankyrin repeat"/>
    <property type="match status" value="1"/>
</dbReference>
<evidence type="ECO:0000256" key="2">
    <source>
        <dbReference type="ARBA" id="ARBA00023043"/>
    </source>
</evidence>
<protein>
    <submittedName>
        <fullName evidence="6">Ankyrin repeat-containing protein</fullName>
    </submittedName>
</protein>
<reference evidence="6" key="1">
    <citation type="submission" date="2022-12" db="EMBL/GenBank/DDBJ databases">
        <authorList>
            <person name="Petersen C."/>
        </authorList>
    </citation>
    <scope>NUCLEOTIDE SEQUENCE</scope>
    <source>
        <strain evidence="6">IBT 21472</strain>
    </source>
</reference>
<keyword evidence="4" id="KW-1133">Transmembrane helix</keyword>
<evidence type="ECO:0000256" key="3">
    <source>
        <dbReference type="PROSITE-ProRule" id="PRU00023"/>
    </source>
</evidence>
<dbReference type="GO" id="GO:0072330">
    <property type="term" value="P:monocarboxylic acid biosynthetic process"/>
    <property type="evidence" value="ECO:0007669"/>
    <property type="project" value="UniProtKB-ARBA"/>
</dbReference>
<dbReference type="InterPro" id="IPR036770">
    <property type="entry name" value="Ankyrin_rpt-contain_sf"/>
</dbReference>
<evidence type="ECO:0000256" key="4">
    <source>
        <dbReference type="SAM" id="Phobius"/>
    </source>
</evidence>
<comment type="caution">
    <text evidence="6">The sequence shown here is derived from an EMBL/GenBank/DDBJ whole genome shotgun (WGS) entry which is preliminary data.</text>
</comment>
<sequence length="1384" mass="154521">MALTTSRGSQPHIPDAGGRHYLSILSAPKTPPAIYYSPTYLLMGSETRAEVIVLAVTAIIGVILLFAFFTRERKQTEAPRPKSLTFRVDDIPIDHQNKFIDNLKSVAEQDPDLRRAIATITRHTLTPKDKRFACATISISTTLTGEELCTRLSVAGNLKGYKYSYTCVFDGITPLYEHQNGADVDVVAVPGLGSHAFGSWKAPNSDEVWLRDFLPEDIPNIRVLLYGYDTTLLNSFSKQSIEDLGRIFLEQITAFRANDGTTRRPIIFIGHSLGGLLIKEALIWAHRPGTIMQSELSKACFGLVFFGVPNLGLRNEQLKTIVQDQPNQALVDNLVVDNDNEPTTLLKRLTDQFAEKSKGLYRVVTFFERKYSPILEVAPDGRLRKTGRLSLLVTEKSATSTGLVAMADEDNIPFNTDHSGLVKYRSRNQGDYTVVRERIRILVDEAKLKVANRFLEYNLHVPCSENIAACLKSLAFADIDSRQSRIEDAATGTCEWLLRHKTLAQWSRQHRGLLWLRGKPGSGKSTVMKYALRELPAIYDAEPITISFFFHARGHELQKSPLGLFRSFLHQILRRVPGALRDMIAYFDEQQRTIGEVGKQWTWELQILHSFLESSLPRILERFPVTLYIDALDECGEEPAVKLIAFFIHLLSVLPSAGSRLGIFFSCRDYPVLELQEGLTIQLDAENEDDIKTFVRTQLDTSGTDLETQSMICDHAQGLFMWARIVVARVLQMERQGKQKEEIDAEIRNVPAGLDQLYRELIQDIEDQEDALKLVRWVCFSSEPLTTVELQWAMAVDPNCKHKSLDTCHRVAGLMTDEMHERKEFDYSGDRMHYHRNLPAPREAMHAMTGGIFARRIKTLSCGLVEIVNSEQGFIVQFIHQSVNDFFVKRGLWLLDQTRNPDLVGPAAHIYLSHVCIRYLKMYMTSYPGAIHRMDNQLFPLLRHAARSWIYYVEFGEPTETSLQDLLDRLDWPTEAFIEPWILISKSDYRSFVSNGSNLVHIASHYGVTKLLSCLIDTDTVDVNSKNDSGTTSLSYAAQGGHESAVLSLLATGKVDVDLRNDGGRAPLSWAAQGGHGSIVKILLDTVKVDVDSRDRRGKTPLSYAARGGHGSVVEILIDTGKVDIDSRDNGGNTPLSYAAQGGYKSAVLSLLATSKVDIDSRNDGGRTPLSYAAQGGYELVVEILLATGKVDIDSRDDGGITPLLYAALGGHELMVEILLATAKVDVDLRDNEGRTALLYAALSGHELVVEILLTTGKVDTDSRDDHGRTALSWAALSGHELVVEILLTTGKIDTDSRDDHGRTALSWAVQYRQESMVKILLDAGKADVNSRDNADMTPLMIAEQNYDKVLMRMLLNTGKIEFNRALEFVLTAYDLSVLDGADQ</sequence>
<feature type="repeat" description="ANK" evidence="3">
    <location>
        <begin position="1097"/>
        <end position="1121"/>
    </location>
</feature>
<name>A0A9W9U2I6_9EURO</name>
<keyword evidence="4" id="KW-0472">Membrane</keyword>
<evidence type="ECO:0000313" key="6">
    <source>
        <dbReference type="EMBL" id="KAJ5311021.1"/>
    </source>
</evidence>
<dbReference type="EMBL" id="JAPZBO010000007">
    <property type="protein sequence ID" value="KAJ5311021.1"/>
    <property type="molecule type" value="Genomic_DNA"/>
</dbReference>
<dbReference type="PROSITE" id="PS50088">
    <property type="entry name" value="ANK_REPEAT"/>
    <property type="match status" value="7"/>
</dbReference>
<feature type="repeat" description="ANK" evidence="3">
    <location>
        <begin position="1267"/>
        <end position="1291"/>
    </location>
</feature>
<feature type="domain" description="Nephrocystin 3-like N-terminal" evidence="5">
    <location>
        <begin position="492"/>
        <end position="668"/>
    </location>
</feature>
<dbReference type="SMART" id="SM00248">
    <property type="entry name" value="ANK"/>
    <property type="match status" value="11"/>
</dbReference>
<dbReference type="Proteomes" id="UP001147746">
    <property type="component" value="Unassembled WGS sequence"/>
</dbReference>
<dbReference type="InterPro" id="IPR029058">
    <property type="entry name" value="AB_hydrolase_fold"/>
</dbReference>
<keyword evidence="4" id="KW-0812">Transmembrane</keyword>
<dbReference type="Gene3D" id="1.25.40.20">
    <property type="entry name" value="Ankyrin repeat-containing domain"/>
    <property type="match status" value="3"/>
</dbReference>
<dbReference type="PANTHER" id="PTHR24198">
    <property type="entry name" value="ANKYRIN REPEAT AND PROTEIN KINASE DOMAIN-CONTAINING PROTEIN"/>
    <property type="match status" value="1"/>
</dbReference>
<dbReference type="Gene3D" id="3.40.50.1820">
    <property type="entry name" value="alpha/beta hydrolase"/>
    <property type="match status" value="1"/>
</dbReference>
<reference evidence="6" key="2">
    <citation type="journal article" date="2023" name="IMA Fungus">
        <title>Comparative genomic study of the Penicillium genus elucidates a diverse pangenome and 15 lateral gene transfer events.</title>
        <authorList>
            <person name="Petersen C."/>
            <person name="Sorensen T."/>
            <person name="Nielsen M.R."/>
            <person name="Sondergaard T.E."/>
            <person name="Sorensen J.L."/>
            <person name="Fitzpatrick D.A."/>
            <person name="Frisvad J.C."/>
            <person name="Nielsen K.L."/>
        </authorList>
    </citation>
    <scope>NUCLEOTIDE SEQUENCE</scope>
    <source>
        <strain evidence="6">IBT 21472</strain>
    </source>
</reference>
<dbReference type="PANTHER" id="PTHR24198:SF165">
    <property type="entry name" value="ANKYRIN REPEAT-CONTAINING PROTEIN-RELATED"/>
    <property type="match status" value="1"/>
</dbReference>
<dbReference type="InterPro" id="IPR002110">
    <property type="entry name" value="Ankyrin_rpt"/>
</dbReference>